<sequence>MPRKIIVGKMIRYYLDQNHMTMKELGAKLGKSESTVSKWISGTSTPMAKDLSTMTEIFHTSIDHLMYGGEPTRSEDHATLIAAHIDDNVTDSDMADILDYIEKLKKANKYEREHGE</sequence>
<dbReference type="RefSeq" id="WP_152261126.1">
    <property type="nucleotide sequence ID" value="NZ_CP045143.1"/>
</dbReference>
<dbReference type="Proteomes" id="UP000326779">
    <property type="component" value="Chromosome"/>
</dbReference>
<dbReference type="EMBL" id="CP045143">
    <property type="protein sequence ID" value="QFR24117.1"/>
    <property type="molecule type" value="Genomic_DNA"/>
</dbReference>
<evidence type="ECO:0000259" key="1">
    <source>
        <dbReference type="PROSITE" id="PS50943"/>
    </source>
</evidence>
<dbReference type="KEGG" id="lhb:D1010_12380"/>
<accession>A0A5P8M727</accession>
<dbReference type="InterPro" id="IPR010982">
    <property type="entry name" value="Lambda_DNA-bd_dom_sf"/>
</dbReference>
<dbReference type="Pfam" id="PF01381">
    <property type="entry name" value="HTH_3"/>
    <property type="match status" value="1"/>
</dbReference>
<reference evidence="2 3" key="1">
    <citation type="submission" date="2019-10" db="EMBL/GenBank/DDBJ databases">
        <title>The completed genome of Lactobacillus harbinensis M1.</title>
        <authorList>
            <person name="Zheng Y."/>
        </authorList>
    </citation>
    <scope>NUCLEOTIDE SEQUENCE [LARGE SCALE GENOMIC DNA]</scope>
    <source>
        <strain evidence="2 3">M1</strain>
    </source>
</reference>
<proteinExistence type="predicted"/>
<protein>
    <submittedName>
        <fullName evidence="2">Helix-turn-helix domain-containing protein</fullName>
    </submittedName>
</protein>
<dbReference type="Gene3D" id="1.10.260.40">
    <property type="entry name" value="lambda repressor-like DNA-binding domains"/>
    <property type="match status" value="1"/>
</dbReference>
<evidence type="ECO:0000313" key="3">
    <source>
        <dbReference type="Proteomes" id="UP000326779"/>
    </source>
</evidence>
<evidence type="ECO:0000313" key="2">
    <source>
        <dbReference type="EMBL" id="QFR24117.1"/>
    </source>
</evidence>
<dbReference type="AlphaFoldDB" id="A0A5P8M727"/>
<dbReference type="SUPFAM" id="SSF47413">
    <property type="entry name" value="lambda repressor-like DNA-binding domains"/>
    <property type="match status" value="1"/>
</dbReference>
<dbReference type="CDD" id="cd00093">
    <property type="entry name" value="HTH_XRE"/>
    <property type="match status" value="1"/>
</dbReference>
<dbReference type="InterPro" id="IPR001387">
    <property type="entry name" value="Cro/C1-type_HTH"/>
</dbReference>
<gene>
    <name evidence="2" type="ORF">D1010_12380</name>
</gene>
<dbReference type="GO" id="GO:0003677">
    <property type="term" value="F:DNA binding"/>
    <property type="evidence" value="ECO:0007669"/>
    <property type="project" value="InterPro"/>
</dbReference>
<feature type="domain" description="HTH cro/C1-type" evidence="1">
    <location>
        <begin position="11"/>
        <end position="65"/>
    </location>
</feature>
<name>A0A5P8M727_9LACO</name>
<dbReference type="PROSITE" id="PS50943">
    <property type="entry name" value="HTH_CROC1"/>
    <property type="match status" value="1"/>
</dbReference>
<organism evidence="2 3">
    <name type="scientific">Schleiferilactobacillus harbinensis</name>
    <dbReference type="NCBI Taxonomy" id="304207"/>
    <lineage>
        <taxon>Bacteria</taxon>
        <taxon>Bacillati</taxon>
        <taxon>Bacillota</taxon>
        <taxon>Bacilli</taxon>
        <taxon>Lactobacillales</taxon>
        <taxon>Lactobacillaceae</taxon>
        <taxon>Schleiferilactobacillus</taxon>
    </lineage>
</organism>
<dbReference type="SMART" id="SM00530">
    <property type="entry name" value="HTH_XRE"/>
    <property type="match status" value="1"/>
</dbReference>